<dbReference type="Proteomes" id="UP001357485">
    <property type="component" value="Unassembled WGS sequence"/>
</dbReference>
<comment type="caution">
    <text evidence="2">The sequence shown here is derived from an EMBL/GenBank/DDBJ whole genome shotgun (WGS) entry which is preliminary data.</text>
</comment>
<evidence type="ECO:0000256" key="1">
    <source>
        <dbReference type="SAM" id="MobiDB-lite"/>
    </source>
</evidence>
<gene>
    <name evidence="2" type="ORF">LTR16_002028</name>
</gene>
<organism evidence="2 3">
    <name type="scientific">Cryomyces antarcticus</name>
    <dbReference type="NCBI Taxonomy" id="329879"/>
    <lineage>
        <taxon>Eukaryota</taxon>
        <taxon>Fungi</taxon>
        <taxon>Dikarya</taxon>
        <taxon>Ascomycota</taxon>
        <taxon>Pezizomycotina</taxon>
        <taxon>Dothideomycetes</taxon>
        <taxon>Dothideomycetes incertae sedis</taxon>
        <taxon>Cryomyces</taxon>
    </lineage>
</organism>
<feature type="non-terminal residue" evidence="2">
    <location>
        <position position="147"/>
    </location>
</feature>
<keyword evidence="3" id="KW-1185">Reference proteome</keyword>
<protein>
    <submittedName>
        <fullName evidence="2">Uncharacterized protein</fullName>
    </submittedName>
</protein>
<feature type="compositionally biased region" description="Low complexity" evidence="1">
    <location>
        <begin position="34"/>
        <end position="56"/>
    </location>
</feature>
<sequence length="147" mass="15274">MRLLLDLTSLHARTSSTAARTASPSAMAQHNADSRSAACSPAASPTRPRPRTLTLAAEERALEEEGETRAADDTDTAVRTRGSLRRRQPDPPLGNRSGPLTPVKNASGRKTTAATPAVKKEAGIASLVGAFSRASLTSNVAKAATDT</sequence>
<feature type="region of interest" description="Disordered" evidence="1">
    <location>
        <begin position="14"/>
        <end position="117"/>
    </location>
</feature>
<accession>A0ABR0KTK2</accession>
<proteinExistence type="predicted"/>
<dbReference type="EMBL" id="JAVRRA010024759">
    <property type="protein sequence ID" value="KAK5129630.1"/>
    <property type="molecule type" value="Genomic_DNA"/>
</dbReference>
<evidence type="ECO:0000313" key="2">
    <source>
        <dbReference type="EMBL" id="KAK5129630.1"/>
    </source>
</evidence>
<feature type="compositionally biased region" description="Low complexity" evidence="1">
    <location>
        <begin position="14"/>
        <end position="26"/>
    </location>
</feature>
<reference evidence="2 3" key="1">
    <citation type="submission" date="2023-08" db="EMBL/GenBank/DDBJ databases">
        <title>Black Yeasts Isolated from many extreme environments.</title>
        <authorList>
            <person name="Coleine C."/>
            <person name="Stajich J.E."/>
            <person name="Selbmann L."/>
        </authorList>
    </citation>
    <scope>NUCLEOTIDE SEQUENCE [LARGE SCALE GENOMIC DNA]</scope>
    <source>
        <strain evidence="2 3">CCFEE 536</strain>
    </source>
</reference>
<feature type="compositionally biased region" description="Basic and acidic residues" evidence="1">
    <location>
        <begin position="67"/>
        <end position="78"/>
    </location>
</feature>
<name>A0ABR0KTK2_9PEZI</name>
<evidence type="ECO:0000313" key="3">
    <source>
        <dbReference type="Proteomes" id="UP001357485"/>
    </source>
</evidence>